<proteinExistence type="predicted"/>
<evidence type="ECO:0000256" key="1">
    <source>
        <dbReference type="SAM" id="MobiDB-lite"/>
    </source>
</evidence>
<reference evidence="2 3" key="1">
    <citation type="submission" date="2017-05" db="EMBL/GenBank/DDBJ databases">
        <authorList>
            <person name="Varghese N."/>
            <person name="Submissions S."/>
        </authorList>
    </citation>
    <scope>NUCLEOTIDE SEQUENCE [LARGE SCALE GENOMIC DNA]</scope>
    <source>
        <strain evidence="2 3">DSM 25457</strain>
    </source>
</reference>
<protein>
    <submittedName>
        <fullName evidence="2">Uncharacterized protein</fullName>
    </submittedName>
</protein>
<feature type="region of interest" description="Disordered" evidence="1">
    <location>
        <begin position="1"/>
        <end position="71"/>
    </location>
</feature>
<gene>
    <name evidence="2" type="ORF">SAMN06265222_110195</name>
</gene>
<dbReference type="Proteomes" id="UP001158067">
    <property type="component" value="Unassembled WGS sequence"/>
</dbReference>
<dbReference type="EMBL" id="FXUG01000010">
    <property type="protein sequence ID" value="SMP67516.1"/>
    <property type="molecule type" value="Genomic_DNA"/>
</dbReference>
<organism evidence="2 3">
    <name type="scientific">Neorhodopirellula lusitana</name>
    <dbReference type="NCBI Taxonomy" id="445327"/>
    <lineage>
        <taxon>Bacteria</taxon>
        <taxon>Pseudomonadati</taxon>
        <taxon>Planctomycetota</taxon>
        <taxon>Planctomycetia</taxon>
        <taxon>Pirellulales</taxon>
        <taxon>Pirellulaceae</taxon>
        <taxon>Neorhodopirellula</taxon>
    </lineage>
</organism>
<evidence type="ECO:0000313" key="3">
    <source>
        <dbReference type="Proteomes" id="UP001158067"/>
    </source>
</evidence>
<accession>A0ABY1QCU1</accession>
<sequence length="71" mass="8079">MFSDVGRPRRTAPALRSFKRKRIDSAASHSKPVPTEELATKIRGTPLKDLREQQKPKEEAQPHGQTDSTRR</sequence>
<keyword evidence="3" id="KW-1185">Reference proteome</keyword>
<evidence type="ECO:0000313" key="2">
    <source>
        <dbReference type="EMBL" id="SMP67516.1"/>
    </source>
</evidence>
<comment type="caution">
    <text evidence="2">The sequence shown here is derived from an EMBL/GenBank/DDBJ whole genome shotgun (WGS) entry which is preliminary data.</text>
</comment>
<feature type="compositionally biased region" description="Basic and acidic residues" evidence="1">
    <location>
        <begin position="46"/>
        <end position="61"/>
    </location>
</feature>
<name>A0ABY1QCU1_9BACT</name>